<proteinExistence type="predicted"/>
<gene>
    <name evidence="2" type="ORF">D3A95_06960</name>
</gene>
<evidence type="ECO:0000256" key="1">
    <source>
        <dbReference type="SAM" id="Phobius"/>
    </source>
</evidence>
<accession>A0A3B7MEX3</accession>
<organism evidence="2 3">
    <name type="scientific">Thermosynechococcus sichuanensis E542</name>
    <dbReference type="NCBI Taxonomy" id="2016101"/>
    <lineage>
        <taxon>Bacteria</taxon>
        <taxon>Bacillati</taxon>
        <taxon>Cyanobacteriota</taxon>
        <taxon>Cyanophyceae</taxon>
        <taxon>Acaryochloridales</taxon>
        <taxon>Thermosynechococcaceae</taxon>
        <taxon>Thermosynechococcus</taxon>
        <taxon>Thermosynechococcus sichuanensis</taxon>
    </lineage>
</organism>
<dbReference type="AlphaFoldDB" id="A0A3B7MEX3"/>
<protein>
    <submittedName>
        <fullName evidence="2">Uncharacterized protein</fullName>
    </submittedName>
</protein>
<evidence type="ECO:0000313" key="2">
    <source>
        <dbReference type="EMBL" id="AXY67951.1"/>
    </source>
</evidence>
<keyword evidence="3" id="KW-1185">Reference proteome</keyword>
<sequence>MWRFMSLHWPKLSVVGILYCGLAAGLGYLTNLQLDAMHNQAKNQAISVQLSHSLNDINP</sequence>
<feature type="transmembrane region" description="Helical" evidence="1">
    <location>
        <begin position="12"/>
        <end position="30"/>
    </location>
</feature>
<name>A0A3B7MEX3_9CYAN</name>
<dbReference type="Proteomes" id="UP000261812">
    <property type="component" value="Chromosome"/>
</dbReference>
<keyword evidence="1" id="KW-0812">Transmembrane</keyword>
<dbReference type="KEGG" id="tsq:D3A95_06960"/>
<reference evidence="3" key="1">
    <citation type="submission" date="2018-09" db="EMBL/GenBank/DDBJ databases">
        <title>Complete genome sequence of thermophilic cyanobacteria strain Thermosynechococcus elongatus PKUAC-SCTE542.</title>
        <authorList>
            <person name="Liang Y."/>
            <person name="Tang J."/>
            <person name="Daroch M."/>
        </authorList>
    </citation>
    <scope>NUCLEOTIDE SEQUENCE [LARGE SCALE GENOMIC DNA]</scope>
    <source>
        <strain evidence="3">E542</strain>
    </source>
</reference>
<keyword evidence="1" id="KW-1133">Transmembrane helix</keyword>
<evidence type="ECO:0000313" key="3">
    <source>
        <dbReference type="Proteomes" id="UP000261812"/>
    </source>
</evidence>
<keyword evidence="1" id="KW-0472">Membrane</keyword>
<dbReference type="EMBL" id="CP032152">
    <property type="protein sequence ID" value="AXY67951.1"/>
    <property type="molecule type" value="Genomic_DNA"/>
</dbReference>